<protein>
    <recommendedName>
        <fullName evidence="7">tRNA (guanine-N(7)-)-methyltransferase</fullName>
        <ecNumber evidence="7">2.1.1.33</ecNumber>
    </recommendedName>
    <alternativeName>
        <fullName evidence="7">tRNA (guanine(46)-N(7))-methyltransferase</fullName>
    </alternativeName>
    <alternativeName>
        <fullName evidence="7">tRNA(m7G46)-methyltransferase</fullName>
    </alternativeName>
</protein>
<feature type="binding site" evidence="7">
    <location>
        <position position="174"/>
    </location>
    <ligand>
        <name>substrate</name>
    </ligand>
</feature>
<keyword evidence="4 7" id="KW-0808">Transferase</keyword>
<comment type="catalytic activity">
    <reaction evidence="1 7">
        <text>guanosine(46) in tRNA + S-adenosyl-L-methionine = N(7)-methylguanosine(46) in tRNA + S-adenosyl-L-homocysteine</text>
        <dbReference type="Rhea" id="RHEA:42708"/>
        <dbReference type="Rhea" id="RHEA-COMP:10188"/>
        <dbReference type="Rhea" id="RHEA-COMP:10189"/>
        <dbReference type="ChEBI" id="CHEBI:57856"/>
        <dbReference type="ChEBI" id="CHEBI:59789"/>
        <dbReference type="ChEBI" id="CHEBI:74269"/>
        <dbReference type="ChEBI" id="CHEBI:74480"/>
        <dbReference type="EC" id="2.1.1.33"/>
    </reaction>
</comment>
<sequence length="233" mass="26223">MPQPRIPGRIPGDQLFFGRRKGRPLRAGMQVLVDERLPQLAVPADFAGDPRGWFGRPVRAVWLEIGFGGGEHLAWQAKNHPDVGIVGCEPFVNGVASLLRHVDNDGLDNVRIHADDARPLVAALPAGSLERIFVLHPDPWPKRRHHFRRLIQHASVARFHELLAPGGELRIATDDPGYLTWILGRVTAHPGLRWTGTRLADWRTRPADWPETRYESKGRAEGRPPAYMRFVKV</sequence>
<dbReference type="EMBL" id="BMZS01000001">
    <property type="protein sequence ID" value="GHD39993.1"/>
    <property type="molecule type" value="Genomic_DNA"/>
</dbReference>
<dbReference type="GO" id="GO:0008176">
    <property type="term" value="F:tRNA (guanine(46)-N7)-methyltransferase activity"/>
    <property type="evidence" value="ECO:0007669"/>
    <property type="project" value="UniProtKB-UniRule"/>
</dbReference>
<comment type="caution">
    <text evidence="8">The sequence shown here is derived from an EMBL/GenBank/DDBJ whole genome shotgun (WGS) entry which is preliminary data.</text>
</comment>
<evidence type="ECO:0000313" key="9">
    <source>
        <dbReference type="Proteomes" id="UP000630353"/>
    </source>
</evidence>
<dbReference type="Pfam" id="PF02390">
    <property type="entry name" value="Methyltransf_4"/>
    <property type="match status" value="1"/>
</dbReference>
<dbReference type="InterPro" id="IPR003358">
    <property type="entry name" value="tRNA_(Gua-N-7)_MeTrfase_Trmb"/>
</dbReference>
<dbReference type="Gene3D" id="3.40.50.150">
    <property type="entry name" value="Vaccinia Virus protein VP39"/>
    <property type="match status" value="1"/>
</dbReference>
<keyword evidence="6 7" id="KW-0819">tRNA processing</keyword>
<dbReference type="HAMAP" id="MF_01057">
    <property type="entry name" value="tRNA_methyltr_TrmB"/>
    <property type="match status" value="1"/>
</dbReference>
<dbReference type="GO" id="GO:0043527">
    <property type="term" value="C:tRNA methyltransferase complex"/>
    <property type="evidence" value="ECO:0007669"/>
    <property type="project" value="TreeGrafter"/>
</dbReference>
<evidence type="ECO:0000256" key="2">
    <source>
        <dbReference type="ARBA" id="ARBA00003015"/>
    </source>
</evidence>
<comment type="similarity">
    <text evidence="7">Belongs to the class I-like SAM-binding methyltransferase superfamily. TrmB family.</text>
</comment>
<name>A0A918XN75_9PROT</name>
<dbReference type="EC" id="2.1.1.33" evidence="7"/>
<dbReference type="SUPFAM" id="SSF53335">
    <property type="entry name" value="S-adenosyl-L-methionine-dependent methyltransferases"/>
    <property type="match status" value="1"/>
</dbReference>
<dbReference type="InterPro" id="IPR055361">
    <property type="entry name" value="tRNA_methyltr_TrmB_bact"/>
</dbReference>
<feature type="binding site" evidence="7">
    <location>
        <position position="116"/>
    </location>
    <ligand>
        <name>S-adenosyl-L-methionine</name>
        <dbReference type="ChEBI" id="CHEBI:59789"/>
    </ligand>
</feature>
<feature type="binding site" evidence="7">
    <location>
        <position position="64"/>
    </location>
    <ligand>
        <name>S-adenosyl-L-methionine</name>
        <dbReference type="ChEBI" id="CHEBI:59789"/>
    </ligand>
</feature>
<keyword evidence="5 7" id="KW-0949">S-adenosyl-L-methionine</keyword>
<comment type="pathway">
    <text evidence="7">tRNA modification; N(7)-methylguanine-tRNA biosynthesis.</text>
</comment>
<evidence type="ECO:0000256" key="6">
    <source>
        <dbReference type="ARBA" id="ARBA00022694"/>
    </source>
</evidence>
<keyword evidence="3 7" id="KW-0489">Methyltransferase</keyword>
<keyword evidence="9" id="KW-1185">Reference proteome</keyword>
<dbReference type="RefSeq" id="WP_189987119.1">
    <property type="nucleotide sequence ID" value="NZ_BMZS01000001.1"/>
</dbReference>
<feature type="binding site" evidence="7">
    <location>
        <begin position="212"/>
        <end position="215"/>
    </location>
    <ligand>
        <name>substrate</name>
    </ligand>
</feature>
<feature type="binding site" evidence="7">
    <location>
        <position position="142"/>
    </location>
    <ligand>
        <name>substrate</name>
    </ligand>
</feature>
<gene>
    <name evidence="7 8" type="primary">trmB</name>
    <name evidence="8" type="ORF">GCM10017083_02760</name>
</gene>
<dbReference type="PANTHER" id="PTHR23417">
    <property type="entry name" value="3-DEOXY-D-MANNO-OCTULOSONIC-ACID TRANSFERASE/TRNA GUANINE-N 7 - -METHYLTRANSFERASE"/>
    <property type="match status" value="1"/>
</dbReference>
<dbReference type="PANTHER" id="PTHR23417:SF14">
    <property type="entry name" value="PENTACOTRIPEPTIDE-REPEAT REGION OF PRORP DOMAIN-CONTAINING PROTEIN"/>
    <property type="match status" value="1"/>
</dbReference>
<dbReference type="InterPro" id="IPR029063">
    <property type="entry name" value="SAM-dependent_MTases_sf"/>
</dbReference>
<comment type="caution">
    <text evidence="7">Lacks conserved residue(s) required for the propagation of feature annotation.</text>
</comment>
<dbReference type="AlphaFoldDB" id="A0A918XN75"/>
<proteinExistence type="inferred from homology"/>
<comment type="function">
    <text evidence="2 7">Catalyzes the formation of N(7)-methylguanine at position 46 (m7G46) in tRNA.</text>
</comment>
<dbReference type="Proteomes" id="UP000630353">
    <property type="component" value="Unassembled WGS sequence"/>
</dbReference>
<evidence type="ECO:0000256" key="1">
    <source>
        <dbReference type="ARBA" id="ARBA00000142"/>
    </source>
</evidence>
<dbReference type="PROSITE" id="PS51625">
    <property type="entry name" value="SAM_MT_TRMB"/>
    <property type="match status" value="1"/>
</dbReference>
<organism evidence="8 9">
    <name type="scientific">Thalassobaculum fulvum</name>
    <dbReference type="NCBI Taxonomy" id="1633335"/>
    <lineage>
        <taxon>Bacteria</taxon>
        <taxon>Pseudomonadati</taxon>
        <taxon>Pseudomonadota</taxon>
        <taxon>Alphaproteobacteria</taxon>
        <taxon>Rhodospirillales</taxon>
        <taxon>Thalassobaculaceae</taxon>
        <taxon>Thalassobaculum</taxon>
    </lineage>
</organism>
<feature type="binding site" evidence="7">
    <location>
        <position position="138"/>
    </location>
    <ligand>
        <name>S-adenosyl-L-methionine</name>
        <dbReference type="ChEBI" id="CHEBI:59789"/>
    </ligand>
</feature>
<reference evidence="8" key="1">
    <citation type="journal article" date="2014" name="Int. J. Syst. Evol. Microbiol.">
        <title>Complete genome sequence of Corynebacterium casei LMG S-19264T (=DSM 44701T), isolated from a smear-ripened cheese.</title>
        <authorList>
            <consortium name="US DOE Joint Genome Institute (JGI-PGF)"/>
            <person name="Walter F."/>
            <person name="Albersmeier A."/>
            <person name="Kalinowski J."/>
            <person name="Ruckert C."/>
        </authorList>
    </citation>
    <scope>NUCLEOTIDE SEQUENCE</scope>
    <source>
        <strain evidence="8">KCTC 42651</strain>
    </source>
</reference>
<evidence type="ECO:0000256" key="4">
    <source>
        <dbReference type="ARBA" id="ARBA00022679"/>
    </source>
</evidence>
<evidence type="ECO:0000256" key="7">
    <source>
        <dbReference type="HAMAP-Rule" id="MF_01057"/>
    </source>
</evidence>
<feature type="binding site" evidence="7">
    <location>
        <position position="89"/>
    </location>
    <ligand>
        <name>S-adenosyl-L-methionine</name>
        <dbReference type="ChEBI" id="CHEBI:59789"/>
    </ligand>
</feature>
<evidence type="ECO:0000256" key="3">
    <source>
        <dbReference type="ARBA" id="ARBA00022603"/>
    </source>
</evidence>
<evidence type="ECO:0000313" key="8">
    <source>
        <dbReference type="EMBL" id="GHD39993.1"/>
    </source>
</evidence>
<evidence type="ECO:0000256" key="5">
    <source>
        <dbReference type="ARBA" id="ARBA00022691"/>
    </source>
</evidence>
<accession>A0A918XN75</accession>
<reference evidence="8" key="2">
    <citation type="submission" date="2020-09" db="EMBL/GenBank/DDBJ databases">
        <authorList>
            <person name="Sun Q."/>
            <person name="Kim S."/>
        </authorList>
    </citation>
    <scope>NUCLEOTIDE SEQUENCE</scope>
    <source>
        <strain evidence="8">KCTC 42651</strain>
    </source>
</reference>